<feature type="domain" description="Helicase ATP-binding" evidence="5">
    <location>
        <begin position="407"/>
        <end position="594"/>
    </location>
</feature>
<dbReference type="PROSITE" id="PS51194">
    <property type="entry name" value="HELICASE_CTER"/>
    <property type="match status" value="1"/>
</dbReference>
<dbReference type="Gene3D" id="3.40.50.300">
    <property type="entry name" value="P-loop containing nucleotide triphosphate hydrolases"/>
    <property type="match status" value="1"/>
</dbReference>
<evidence type="ECO:0000313" key="8">
    <source>
        <dbReference type="Proteomes" id="UP000054342"/>
    </source>
</evidence>
<dbReference type="GO" id="GO:0008094">
    <property type="term" value="F:ATP-dependent activity, acting on DNA"/>
    <property type="evidence" value="ECO:0007669"/>
    <property type="project" value="TreeGrafter"/>
</dbReference>
<dbReference type="RefSeq" id="XP_013311650.1">
    <property type="nucleotide sequence ID" value="XM_013456196.1"/>
</dbReference>
<dbReference type="Pfam" id="PF00176">
    <property type="entry name" value="SNF2-rel_dom"/>
    <property type="match status" value="1"/>
</dbReference>
<evidence type="ECO:0000256" key="1">
    <source>
        <dbReference type="ARBA" id="ARBA00022741"/>
    </source>
</evidence>
<feature type="domain" description="Helicase C-terminal" evidence="6">
    <location>
        <begin position="815"/>
        <end position="968"/>
    </location>
</feature>
<dbReference type="InterPro" id="IPR001650">
    <property type="entry name" value="Helicase_C-like"/>
</dbReference>
<feature type="region of interest" description="Disordered" evidence="4">
    <location>
        <begin position="119"/>
        <end position="160"/>
    </location>
</feature>
<evidence type="ECO:0000259" key="5">
    <source>
        <dbReference type="PROSITE" id="PS51192"/>
    </source>
</evidence>
<dbReference type="CDD" id="cd18793">
    <property type="entry name" value="SF2_C_SNF"/>
    <property type="match status" value="1"/>
</dbReference>
<dbReference type="InterPro" id="IPR027417">
    <property type="entry name" value="P-loop_NTPase"/>
</dbReference>
<dbReference type="Gene3D" id="3.40.50.10810">
    <property type="entry name" value="Tandem AAA-ATPase domain"/>
    <property type="match status" value="1"/>
</dbReference>
<dbReference type="InterPro" id="IPR049730">
    <property type="entry name" value="SNF2/RAD54-like_C"/>
</dbReference>
<evidence type="ECO:0000256" key="2">
    <source>
        <dbReference type="ARBA" id="ARBA00022801"/>
    </source>
</evidence>
<dbReference type="GO" id="GO:0006281">
    <property type="term" value="P:DNA repair"/>
    <property type="evidence" value="ECO:0007669"/>
    <property type="project" value="TreeGrafter"/>
</dbReference>
<dbReference type="Proteomes" id="UP000054342">
    <property type="component" value="Unassembled WGS sequence"/>
</dbReference>
<organism evidence="7 8">
    <name type="scientific">Exophiala xenobiotica</name>
    <dbReference type="NCBI Taxonomy" id="348802"/>
    <lineage>
        <taxon>Eukaryota</taxon>
        <taxon>Fungi</taxon>
        <taxon>Dikarya</taxon>
        <taxon>Ascomycota</taxon>
        <taxon>Pezizomycotina</taxon>
        <taxon>Eurotiomycetes</taxon>
        <taxon>Chaetothyriomycetidae</taxon>
        <taxon>Chaetothyriales</taxon>
        <taxon>Herpotrichiellaceae</taxon>
        <taxon>Exophiala</taxon>
    </lineage>
</organism>
<dbReference type="SMART" id="SM00490">
    <property type="entry name" value="HELICc"/>
    <property type="match status" value="1"/>
</dbReference>
<keyword evidence="8" id="KW-1185">Reference proteome</keyword>
<dbReference type="OrthoDB" id="448448at2759"/>
<evidence type="ECO:0000256" key="3">
    <source>
        <dbReference type="ARBA" id="ARBA00022840"/>
    </source>
</evidence>
<dbReference type="GO" id="GO:0005524">
    <property type="term" value="F:ATP binding"/>
    <property type="evidence" value="ECO:0007669"/>
    <property type="project" value="UniProtKB-KW"/>
</dbReference>
<dbReference type="EMBL" id="KN847322">
    <property type="protein sequence ID" value="KIW51066.1"/>
    <property type="molecule type" value="Genomic_DNA"/>
</dbReference>
<keyword evidence="3" id="KW-0067">ATP-binding</keyword>
<dbReference type="GO" id="GO:0016787">
    <property type="term" value="F:hydrolase activity"/>
    <property type="evidence" value="ECO:0007669"/>
    <property type="project" value="UniProtKB-KW"/>
</dbReference>
<feature type="compositionally biased region" description="Polar residues" evidence="4">
    <location>
        <begin position="124"/>
        <end position="142"/>
    </location>
</feature>
<dbReference type="InterPro" id="IPR050628">
    <property type="entry name" value="SNF2_RAD54_helicase_TF"/>
</dbReference>
<dbReference type="SMART" id="SM00487">
    <property type="entry name" value="DEXDc"/>
    <property type="match status" value="1"/>
</dbReference>
<feature type="compositionally biased region" description="Basic and acidic residues" evidence="4">
    <location>
        <begin position="145"/>
        <end position="159"/>
    </location>
</feature>
<evidence type="ECO:0000313" key="7">
    <source>
        <dbReference type="EMBL" id="KIW51066.1"/>
    </source>
</evidence>
<dbReference type="HOGENOM" id="CLU_000315_2_7_1"/>
<dbReference type="PANTHER" id="PTHR45626">
    <property type="entry name" value="TRANSCRIPTION TERMINATION FACTOR 2-RELATED"/>
    <property type="match status" value="1"/>
</dbReference>
<accession>A0A0D2BFW4</accession>
<name>A0A0D2BFW4_9EURO</name>
<dbReference type="STRING" id="348802.A0A0D2BFW4"/>
<dbReference type="Pfam" id="PF00271">
    <property type="entry name" value="Helicase_C"/>
    <property type="match status" value="1"/>
</dbReference>
<dbReference type="GeneID" id="25331728"/>
<evidence type="ECO:0000259" key="6">
    <source>
        <dbReference type="PROSITE" id="PS51194"/>
    </source>
</evidence>
<proteinExistence type="predicted"/>
<dbReference type="CDD" id="cd18008">
    <property type="entry name" value="DEXDc_SHPRH-like"/>
    <property type="match status" value="1"/>
</dbReference>
<dbReference type="InterPro" id="IPR000330">
    <property type="entry name" value="SNF2_N"/>
</dbReference>
<protein>
    <submittedName>
        <fullName evidence="7">Uncharacterized protein</fullName>
    </submittedName>
</protein>
<keyword evidence="2" id="KW-0378">Hydrolase</keyword>
<dbReference type="PROSITE" id="PS51192">
    <property type="entry name" value="HELICASE_ATP_BIND_1"/>
    <property type="match status" value="1"/>
</dbReference>
<dbReference type="InterPro" id="IPR038718">
    <property type="entry name" value="SNF2-like_sf"/>
</dbReference>
<sequence length="980" mass="109513">MLVSLPDAIWSETSKKRTLPASQFPDAKRPKLGKTVQLGDQDIHHWVLKNTPELGTTKPPCLERDAHTAARSTRPTSNLPEIDELFIHQEGADLHCGLKDVSQSAQDVIFLDAPSPSLEDRIDWSNSSPRTSSCATKTSLSSPADRAERQEVDGFRQDQDGPSEEVCFGMLMDIDAECVSSVDHLTIDCVLSWNGATTIQVNSSEQHALHLPQRIARALTTLSHNAGVEIQFLYQHCRHAGEEPATFRTKGFRNRKSQPSCRVCAILYGSADIADTVGDWLSSCNLYLQLPEHCNRNVRYYNPQRLSLGDETRKMTFDINQKPLTAEAEPSAAIYAKYNSEETFDESPQPHIICTPLHSHQKQALTFMLDREKGWAFSASRRDLWRSYIDLHGITRYQNVLSGESQSEPPPPFKGGILADEMGLGKTCTMLSLIASNPARSPLTGAGDPPSTFPQEVKGTLIVVPYSVLQVWEHQIHHHFQPSTVRACSYFGPGRHQLARVFNEYDIVMTTYNTVAVEWKSSESVRSQKGHSPLFSNRWHRIILDEAHMIRSRRTTIARAVFALHATHRWCVTGTPIQNRLGDLASLLRFLKVFPYDNITTFETEISRPWKSRMDETALGKIQLMMNMLALRRPRAVISLPDRQEIIEPVSFTTEEMQTYNKARLGIIEVIDSALLADDGGGGSVYISAFQKINDLRYICNHGKAPVRKGSPSATASELNDASFQRELDDLLEAGAGICVSCGADIQADIECAVQALDVLRGSAVENSQQFCPNCSMCNVETGGPSPLSLLDLEEEVIALTSNSSRRFSSKVTALVSQLLRVPRGEKCAVFSYWTTTLDVIEQALEQATIVFTRYDGRMQKAKRDLVLSNFANDPAVQVLLVSITCGGQGLDLTSANHAFLVEPQWNPMLEEQAMSRVHRMGQTRPVRIVRLIMTNTWEERILDVQRRKRNLADLVVDKVKLQAGDAGKRQLMHLRELIK</sequence>
<dbReference type="SUPFAM" id="SSF52540">
    <property type="entry name" value="P-loop containing nucleoside triphosphate hydrolases"/>
    <property type="match status" value="2"/>
</dbReference>
<dbReference type="GO" id="GO:0005634">
    <property type="term" value="C:nucleus"/>
    <property type="evidence" value="ECO:0007669"/>
    <property type="project" value="TreeGrafter"/>
</dbReference>
<keyword evidence="1" id="KW-0547">Nucleotide-binding</keyword>
<dbReference type="AlphaFoldDB" id="A0A0D2BFW4"/>
<evidence type="ECO:0000256" key="4">
    <source>
        <dbReference type="SAM" id="MobiDB-lite"/>
    </source>
</evidence>
<dbReference type="InterPro" id="IPR014001">
    <property type="entry name" value="Helicase_ATP-bd"/>
</dbReference>
<reference evidence="7 8" key="1">
    <citation type="submission" date="2015-01" db="EMBL/GenBank/DDBJ databases">
        <title>The Genome Sequence of Exophiala xenobiotica CBS118157.</title>
        <authorList>
            <consortium name="The Broad Institute Genomics Platform"/>
            <person name="Cuomo C."/>
            <person name="de Hoog S."/>
            <person name="Gorbushina A."/>
            <person name="Stielow B."/>
            <person name="Teixiera M."/>
            <person name="Abouelleil A."/>
            <person name="Chapman S.B."/>
            <person name="Priest M."/>
            <person name="Young S.K."/>
            <person name="Wortman J."/>
            <person name="Nusbaum C."/>
            <person name="Birren B."/>
        </authorList>
    </citation>
    <scope>NUCLEOTIDE SEQUENCE [LARGE SCALE GENOMIC DNA]</scope>
    <source>
        <strain evidence="7 8">CBS 118157</strain>
    </source>
</reference>
<gene>
    <name evidence="7" type="ORF">PV05_09820</name>
</gene>